<dbReference type="Pfam" id="PF00089">
    <property type="entry name" value="Trypsin"/>
    <property type="match status" value="1"/>
</dbReference>
<dbReference type="PRINTS" id="PR00722">
    <property type="entry name" value="CHYMOTRYPSIN"/>
</dbReference>
<evidence type="ECO:0000313" key="6">
    <source>
        <dbReference type="EMBL" id="TFJ95170.1"/>
    </source>
</evidence>
<organism evidence="6 7">
    <name type="scientific">Platysternon megacephalum</name>
    <name type="common">big-headed turtle</name>
    <dbReference type="NCBI Taxonomy" id="55544"/>
    <lineage>
        <taxon>Eukaryota</taxon>
        <taxon>Metazoa</taxon>
        <taxon>Chordata</taxon>
        <taxon>Craniata</taxon>
        <taxon>Vertebrata</taxon>
        <taxon>Euteleostomi</taxon>
        <taxon>Archelosauria</taxon>
        <taxon>Testudinata</taxon>
        <taxon>Testudines</taxon>
        <taxon>Cryptodira</taxon>
        <taxon>Durocryptodira</taxon>
        <taxon>Testudinoidea</taxon>
        <taxon>Platysternidae</taxon>
        <taxon>Platysternon</taxon>
    </lineage>
</organism>
<dbReference type="InterPro" id="IPR050430">
    <property type="entry name" value="Peptidase_S1"/>
</dbReference>
<comment type="similarity">
    <text evidence="1">Belongs to the peptidase S1 family.</text>
</comment>
<evidence type="ECO:0000256" key="1">
    <source>
        <dbReference type="ARBA" id="ARBA00007664"/>
    </source>
</evidence>
<keyword evidence="2" id="KW-1015">Disulfide bond</keyword>
<evidence type="ECO:0000313" key="7">
    <source>
        <dbReference type="Proteomes" id="UP000297703"/>
    </source>
</evidence>
<dbReference type="AlphaFoldDB" id="A0A4D9DCV1"/>
<dbReference type="Proteomes" id="UP000297703">
    <property type="component" value="Unassembled WGS sequence"/>
</dbReference>
<dbReference type="InterPro" id="IPR009003">
    <property type="entry name" value="Peptidase_S1_PA"/>
</dbReference>
<dbReference type="STRING" id="55544.A0A4D9DCV1"/>
<dbReference type="PANTHER" id="PTHR24276:SF98">
    <property type="entry name" value="FI18310P1-RELATED"/>
    <property type="match status" value="1"/>
</dbReference>
<sequence length="247" mass="25802">MTRHTLRLAACLIGSVALVSTVVTQAIATTPGPDEHLRVVDGMPATPSDAPFAAYIDRNRGQGWCSGSLVAPQWVLTAAHCNASTVTVTLGHLEYAKGRTVQVTSRQESPNTDVLLLKLDQAVTDIAPVTLATTDPALGSSMTVLGWGKTSPTGQRSPVLRKATMTIAKPRPEKPGQQAPDATDNKGGAALVSDPGSGWIWQGDSGGPALIDGKLVGVASLSSQFSHQAWHSSVATNHAWITKIIKS</sequence>
<dbReference type="InterPro" id="IPR001314">
    <property type="entry name" value="Peptidase_S1A"/>
</dbReference>
<dbReference type="PANTHER" id="PTHR24276">
    <property type="entry name" value="POLYSERASE-RELATED"/>
    <property type="match status" value="1"/>
</dbReference>
<dbReference type="InterPro" id="IPR018114">
    <property type="entry name" value="TRYPSIN_HIS"/>
</dbReference>
<feature type="region of interest" description="Disordered" evidence="3">
    <location>
        <begin position="169"/>
        <end position="193"/>
    </location>
</feature>
<dbReference type="InterPro" id="IPR043504">
    <property type="entry name" value="Peptidase_S1_PA_chymotrypsin"/>
</dbReference>
<feature type="domain" description="Peptidase S1" evidence="5">
    <location>
        <begin position="39"/>
        <end position="246"/>
    </location>
</feature>
<keyword evidence="7" id="KW-1185">Reference proteome</keyword>
<dbReference type="InterPro" id="IPR001254">
    <property type="entry name" value="Trypsin_dom"/>
</dbReference>
<protein>
    <submittedName>
        <fullName evidence="6">Calmodulin-like protein 3</fullName>
    </submittedName>
</protein>
<keyword evidence="4" id="KW-0732">Signal</keyword>
<evidence type="ECO:0000259" key="5">
    <source>
        <dbReference type="PROSITE" id="PS50240"/>
    </source>
</evidence>
<dbReference type="EMBL" id="QXTE01012718">
    <property type="protein sequence ID" value="TFJ95170.1"/>
    <property type="molecule type" value="Genomic_DNA"/>
</dbReference>
<name>A0A4D9DCV1_9SAUR</name>
<evidence type="ECO:0000256" key="2">
    <source>
        <dbReference type="ARBA" id="ARBA00023157"/>
    </source>
</evidence>
<dbReference type="PROSITE" id="PS50240">
    <property type="entry name" value="TRYPSIN_DOM"/>
    <property type="match status" value="1"/>
</dbReference>
<comment type="caution">
    <text evidence="6">The sequence shown here is derived from an EMBL/GenBank/DDBJ whole genome shotgun (WGS) entry which is preliminary data.</text>
</comment>
<dbReference type="GO" id="GO:0006508">
    <property type="term" value="P:proteolysis"/>
    <property type="evidence" value="ECO:0007669"/>
    <property type="project" value="InterPro"/>
</dbReference>
<dbReference type="GO" id="GO:0004252">
    <property type="term" value="F:serine-type endopeptidase activity"/>
    <property type="evidence" value="ECO:0007669"/>
    <property type="project" value="InterPro"/>
</dbReference>
<dbReference type="SMART" id="SM00020">
    <property type="entry name" value="Tryp_SPc"/>
    <property type="match status" value="1"/>
</dbReference>
<dbReference type="SUPFAM" id="SSF50494">
    <property type="entry name" value="Trypsin-like serine proteases"/>
    <property type="match status" value="1"/>
</dbReference>
<evidence type="ECO:0000256" key="4">
    <source>
        <dbReference type="SAM" id="SignalP"/>
    </source>
</evidence>
<feature type="signal peptide" evidence="4">
    <location>
        <begin position="1"/>
        <end position="21"/>
    </location>
</feature>
<reference evidence="6 7" key="2">
    <citation type="submission" date="2019-04" db="EMBL/GenBank/DDBJ databases">
        <title>The genome sequence of big-headed turtle.</title>
        <authorList>
            <person name="Gong S."/>
        </authorList>
    </citation>
    <scope>NUCLEOTIDE SEQUENCE [LARGE SCALE GENOMIC DNA]</scope>
    <source>
        <strain evidence="6">DO16091913</strain>
        <tissue evidence="6">Muscle</tissue>
    </source>
</reference>
<proteinExistence type="inferred from homology"/>
<dbReference type="OrthoDB" id="10061449at2759"/>
<feature type="chain" id="PRO_5020028880" evidence="4">
    <location>
        <begin position="22"/>
        <end position="247"/>
    </location>
</feature>
<accession>A0A4D9DCV1</accession>
<dbReference type="PROSITE" id="PS00134">
    <property type="entry name" value="TRYPSIN_HIS"/>
    <property type="match status" value="1"/>
</dbReference>
<reference evidence="6 7" key="1">
    <citation type="submission" date="2019-04" db="EMBL/GenBank/DDBJ databases">
        <title>Draft genome of the big-headed turtle Platysternon megacephalum.</title>
        <authorList>
            <person name="Gong S."/>
        </authorList>
    </citation>
    <scope>NUCLEOTIDE SEQUENCE [LARGE SCALE GENOMIC DNA]</scope>
    <source>
        <strain evidence="6">DO16091913</strain>
        <tissue evidence="6">Muscle</tissue>
    </source>
</reference>
<gene>
    <name evidence="6" type="ORF">DR999_PMT23381</name>
</gene>
<dbReference type="Gene3D" id="2.40.10.10">
    <property type="entry name" value="Trypsin-like serine proteases"/>
    <property type="match status" value="2"/>
</dbReference>
<evidence type="ECO:0000256" key="3">
    <source>
        <dbReference type="SAM" id="MobiDB-lite"/>
    </source>
</evidence>